<dbReference type="GO" id="GO:0003729">
    <property type="term" value="F:mRNA binding"/>
    <property type="evidence" value="ECO:0007669"/>
    <property type="project" value="TreeGrafter"/>
</dbReference>
<dbReference type="EMBL" id="LK391709">
    <property type="protein sequence ID" value="CDR96182.1"/>
    <property type="molecule type" value="Genomic_DNA"/>
</dbReference>
<keyword evidence="6" id="KW-1185">Reference proteome</keyword>
<proteinExistence type="predicted"/>
<dbReference type="KEGG" id="bbig:BBBOND_0300870"/>
<reference evidence="6" key="1">
    <citation type="journal article" date="2014" name="Nucleic Acids Res.">
        <title>The evolutionary dynamics of variant antigen genes in Babesia reveal a history of genomic innovation underlying host-parasite interaction.</title>
        <authorList>
            <person name="Jackson A.P."/>
            <person name="Otto T.D."/>
            <person name="Darby A."/>
            <person name="Ramaprasad A."/>
            <person name="Xia D."/>
            <person name="Echaide I.E."/>
            <person name="Farber M."/>
            <person name="Gahlot S."/>
            <person name="Gamble J."/>
            <person name="Gupta D."/>
            <person name="Gupta Y."/>
            <person name="Jackson L."/>
            <person name="Malandrin L."/>
            <person name="Malas T.B."/>
            <person name="Moussa E."/>
            <person name="Nair M."/>
            <person name="Reid A.J."/>
            <person name="Sanders M."/>
            <person name="Sharma J."/>
            <person name="Tracey A."/>
            <person name="Quail M.A."/>
            <person name="Weir W."/>
            <person name="Wastling J.M."/>
            <person name="Hall N."/>
            <person name="Willadsen P."/>
            <person name="Lingelbach K."/>
            <person name="Shiels B."/>
            <person name="Tait A."/>
            <person name="Berriman M."/>
            <person name="Allred D.R."/>
            <person name="Pain A."/>
        </authorList>
    </citation>
    <scope>NUCLEOTIDE SEQUENCE [LARGE SCALE GENOMIC DNA]</scope>
    <source>
        <strain evidence="6">Bond</strain>
    </source>
</reference>
<sequence>MGRSVEPGAVANKRRRTSDTAQNINDDNVAVSVNRDSISDQEVTPVNRAPKASPDSDARGDSGDRLFDLVRNVANGVLPSSSAAEGLRKKFPDAAPNSPVSFRILDCIGYLLEYSNFRHNLEAFLASLESVGLLTARSIVAAIDAYKLDGCGYSAGLTTIAIRERTRNQFVLKSYALWRECTVGFDLLQQLLYHQEWDAGDLLEMGQLRDSVKYIAGQYSLCPTRVLYELIAWSSWHDGDGLMLLLQQYPKGRVDEVVRLMLTQKCMLKQEYQTVKKQYWRIPSTLGLYFPKLCARLLAEGILDLSTLYPYLEPADADLSNLGFHFLSVSKRMPNKLDRNETPVTYLIPLANCSYGDNAPRQMLDMASAEKLYTSVTLDSTTITSARELIHARHAKVMEHLRASSTAATSPNSFGMAAWNPSDRFRRNESVSSVTSSSGVSNLLHKAEHRHSATGNIDVVKYNLLDSDGYAYVKDHIFALECDKLSVLSHLFDIARDLESPAWILGKLMLDHIQVTAKFPVVLHGSICKAMCNLILRLIKKHTKTNDWRRGIDQIDRVLRILGPGLHINLVCFSATIKFLQNCIEKHIDRVCRIVWRYLLPALCMVVEGNCQVADRLWNLLSNIPASKRYRIYNLYLSRVLDSRSTTVDAWACMVRASYNCALVKTRSIFKRVTATMLKTTKSASVRGNVSTVCGLSAVDPFAVAHTIVSQCEMFENLVLPLSEVGKYFGHLACDVFFFKLTANQNQVCFRCTAEVDDVGRSKRLLVNAQLASRFFRRHMDVDLAPLLVGALTIIQRSMMINQFDIVPRSSEEGGDIPMEFSKRSIKLKPIDTGSRLAYPHELSNGWLALEYVSKLLELVGGVPQLAEAHALTIDQLNAQGGGVFLRSEIMTQDPDDETCGMSSRENLAKIMLRPFFSHSLLFLCGKMRQEVMYDSEFRAGVVYLCATVDHLQKMALQFVEFREAVDIIVNRGLGSESFTLQFSFPSFDELRRFWDEANALYFSHSCTNPPASHSSALSHTAFKPQFLEFVNNIHLRDIWVPIEQYQKTLQRLEGWIKDIGSAHSSGSHRRLKKLRSRYQALEREVKQQEEHVANTKLRFEEAISSGWLTAEAQIGPGVTIAFLKHCIVPRVFVNEAEAAFCGRLVDLMLHYRLECFNFFDFSNCWTKMLMSMVRCCTEREAPLLAIFVNHMFGVIREWSSNAELFEGMTQGHPCFCTTFKYVPDKALTHQQLLGGIRKWEGRIIRALSYALTLHIPESDGGLSKSDSLVSAPTWIDQKGAVVFLARCHESFPITCTAGKRVLTGLRCVVESAQRQGWKDVVAAASTLLKTFEKYERTNKWL</sequence>
<dbReference type="OrthoDB" id="29024at2759"/>
<dbReference type="GeneID" id="24564723"/>
<dbReference type="STRING" id="5866.A0A061D869"/>
<evidence type="ECO:0000313" key="5">
    <source>
        <dbReference type="EMBL" id="CDR96182.1"/>
    </source>
</evidence>
<dbReference type="InterPro" id="IPR040007">
    <property type="entry name" value="Tho2"/>
</dbReference>
<name>A0A061D869_BABBI</name>
<feature type="domain" description="THO complex subunit 2 N-terminal" evidence="4">
    <location>
        <begin position="554"/>
        <end position="679"/>
    </location>
</feature>
<keyword evidence="1" id="KW-0175">Coiled coil</keyword>
<dbReference type="OMA" id="IFALECD"/>
<feature type="compositionally biased region" description="Polar residues" evidence="2">
    <location>
        <begin position="34"/>
        <end position="44"/>
    </location>
</feature>
<dbReference type="PANTHER" id="PTHR21597">
    <property type="entry name" value="THO2 PROTEIN"/>
    <property type="match status" value="1"/>
</dbReference>
<dbReference type="InterPro" id="IPR021418">
    <property type="entry name" value="THO_THOC2_C"/>
</dbReference>
<evidence type="ECO:0000256" key="2">
    <source>
        <dbReference type="SAM" id="MobiDB-lite"/>
    </source>
</evidence>
<evidence type="ECO:0000259" key="4">
    <source>
        <dbReference type="Pfam" id="PF16134"/>
    </source>
</evidence>
<feature type="region of interest" description="Disordered" evidence="2">
    <location>
        <begin position="1"/>
        <end position="61"/>
    </location>
</feature>
<dbReference type="RefSeq" id="XP_012768368.1">
    <property type="nucleotide sequence ID" value="XM_012912914.1"/>
</dbReference>
<gene>
    <name evidence="5" type="ORF">BBBOND_0300870</name>
</gene>
<dbReference type="Pfam" id="PF11262">
    <property type="entry name" value="Tho2"/>
    <property type="match status" value="1"/>
</dbReference>
<dbReference type="Pfam" id="PF16134">
    <property type="entry name" value="THOC2_N"/>
    <property type="match status" value="1"/>
</dbReference>
<dbReference type="PANTHER" id="PTHR21597:SF0">
    <property type="entry name" value="THO COMPLEX SUBUNIT 2"/>
    <property type="match status" value="1"/>
</dbReference>
<evidence type="ECO:0000313" key="6">
    <source>
        <dbReference type="Proteomes" id="UP000033188"/>
    </source>
</evidence>
<dbReference type="Proteomes" id="UP000033188">
    <property type="component" value="Chromosome 3"/>
</dbReference>
<dbReference type="GO" id="GO:0006406">
    <property type="term" value="P:mRNA export from nucleus"/>
    <property type="evidence" value="ECO:0007669"/>
    <property type="project" value="InterPro"/>
</dbReference>
<accession>A0A061D869</accession>
<evidence type="ECO:0000259" key="3">
    <source>
        <dbReference type="Pfam" id="PF11262"/>
    </source>
</evidence>
<dbReference type="GO" id="GO:0000445">
    <property type="term" value="C:THO complex part of transcription export complex"/>
    <property type="evidence" value="ECO:0007669"/>
    <property type="project" value="TreeGrafter"/>
</dbReference>
<dbReference type="GO" id="GO:0006397">
    <property type="term" value="P:mRNA processing"/>
    <property type="evidence" value="ECO:0007669"/>
    <property type="project" value="InterPro"/>
</dbReference>
<dbReference type="InterPro" id="IPR032302">
    <property type="entry name" value="THOC2_N"/>
</dbReference>
<protein>
    <submittedName>
        <fullName evidence="5">THO2 PROTEIN, putative</fullName>
    </submittedName>
</protein>
<feature type="coiled-coil region" evidence="1">
    <location>
        <begin position="1072"/>
        <end position="1099"/>
    </location>
</feature>
<evidence type="ECO:0000256" key="1">
    <source>
        <dbReference type="SAM" id="Coils"/>
    </source>
</evidence>
<dbReference type="VEuPathDB" id="PiroplasmaDB:BBBOND_0300870"/>
<feature type="domain" description="THO complex subunitTHOC2 C-terminal" evidence="3">
    <location>
        <begin position="1022"/>
        <end position="1330"/>
    </location>
</feature>
<organism evidence="5 6">
    <name type="scientific">Babesia bigemina</name>
    <dbReference type="NCBI Taxonomy" id="5866"/>
    <lineage>
        <taxon>Eukaryota</taxon>
        <taxon>Sar</taxon>
        <taxon>Alveolata</taxon>
        <taxon>Apicomplexa</taxon>
        <taxon>Aconoidasida</taxon>
        <taxon>Piroplasmida</taxon>
        <taxon>Babesiidae</taxon>
        <taxon>Babesia</taxon>
    </lineage>
</organism>